<feature type="region of interest" description="Disordered" evidence="1">
    <location>
        <begin position="39"/>
        <end position="82"/>
    </location>
</feature>
<organism evidence="2 3">
    <name type="scientific">Halarchaeum grantii</name>
    <dbReference type="NCBI Taxonomy" id="1193105"/>
    <lineage>
        <taxon>Archaea</taxon>
        <taxon>Methanobacteriati</taxon>
        <taxon>Methanobacteriota</taxon>
        <taxon>Stenosarchaea group</taxon>
        <taxon>Halobacteria</taxon>
        <taxon>Halobacteriales</taxon>
        <taxon>Halobacteriaceae</taxon>
    </lineage>
</organism>
<name>A0A830F9J1_9EURY</name>
<keyword evidence="3" id="KW-1185">Reference proteome</keyword>
<proteinExistence type="predicted"/>
<dbReference type="EMBL" id="BMPF01000002">
    <property type="protein sequence ID" value="GGL32897.1"/>
    <property type="molecule type" value="Genomic_DNA"/>
</dbReference>
<evidence type="ECO:0000313" key="2">
    <source>
        <dbReference type="EMBL" id="GGL32897.1"/>
    </source>
</evidence>
<feature type="compositionally biased region" description="Low complexity" evidence="1">
    <location>
        <begin position="41"/>
        <end position="51"/>
    </location>
</feature>
<dbReference type="AlphaFoldDB" id="A0A830F9J1"/>
<protein>
    <submittedName>
        <fullName evidence="2">Uncharacterized protein</fullName>
    </submittedName>
</protein>
<comment type="caution">
    <text evidence="2">The sequence shown here is derived from an EMBL/GenBank/DDBJ whole genome shotgun (WGS) entry which is preliminary data.</text>
</comment>
<accession>A0A830F9J1</accession>
<gene>
    <name evidence="2" type="ORF">GCM10009037_15710</name>
</gene>
<sequence>MNDTHEACRGRFRASITGYNCGTTFKPCYVTMTRRNRDTVSGRASAAAAGSRIDHRLPVRGAGDDEWPSTHDPGPTDARLHT</sequence>
<evidence type="ECO:0000313" key="3">
    <source>
        <dbReference type="Proteomes" id="UP000628840"/>
    </source>
</evidence>
<reference evidence="2 3" key="1">
    <citation type="journal article" date="2019" name="Int. J. Syst. Evol. Microbiol.">
        <title>The Global Catalogue of Microorganisms (GCM) 10K type strain sequencing project: providing services to taxonomists for standard genome sequencing and annotation.</title>
        <authorList>
            <consortium name="The Broad Institute Genomics Platform"/>
            <consortium name="The Broad Institute Genome Sequencing Center for Infectious Disease"/>
            <person name="Wu L."/>
            <person name="Ma J."/>
        </authorList>
    </citation>
    <scope>NUCLEOTIDE SEQUENCE [LARGE SCALE GENOMIC DNA]</scope>
    <source>
        <strain evidence="2 3">JCM 19585</strain>
    </source>
</reference>
<evidence type="ECO:0000256" key="1">
    <source>
        <dbReference type="SAM" id="MobiDB-lite"/>
    </source>
</evidence>
<dbReference type="Proteomes" id="UP000628840">
    <property type="component" value="Unassembled WGS sequence"/>
</dbReference>